<gene>
    <name evidence="2" type="ORF">NPIL_536791</name>
</gene>
<evidence type="ECO:0000313" key="2">
    <source>
        <dbReference type="EMBL" id="GFS80323.1"/>
    </source>
</evidence>
<evidence type="ECO:0000313" key="3">
    <source>
        <dbReference type="Proteomes" id="UP000887013"/>
    </source>
</evidence>
<protein>
    <submittedName>
        <fullName evidence="2">Uncharacterized protein</fullName>
    </submittedName>
</protein>
<dbReference type="EMBL" id="BMAW01051403">
    <property type="protein sequence ID" value="GFS80323.1"/>
    <property type="molecule type" value="Genomic_DNA"/>
</dbReference>
<feature type="transmembrane region" description="Helical" evidence="1">
    <location>
        <begin position="64"/>
        <end position="83"/>
    </location>
</feature>
<keyword evidence="1" id="KW-0472">Membrane</keyword>
<comment type="caution">
    <text evidence="2">The sequence shown here is derived from an EMBL/GenBank/DDBJ whole genome shotgun (WGS) entry which is preliminary data.</text>
</comment>
<keyword evidence="1" id="KW-1133">Transmembrane helix</keyword>
<accession>A0A8X6MVV5</accession>
<evidence type="ECO:0000256" key="1">
    <source>
        <dbReference type="SAM" id="Phobius"/>
    </source>
</evidence>
<sequence length="163" mass="19065">MDSISVRRFIRVNNSAIESYTTFVLKLRLLDLDYCKGFDKNTINLKKELYEEEASNESGKTMKLLLGLLFVFSLTSLLLGFEYPKIRDGLLKRLFLFRSGRNSTQHQHGRTRRYDIHMGKTGLFCDMLNCPCVRPSPSARCCEGYLYDERSKECRYVYTDLTR</sequence>
<dbReference type="Proteomes" id="UP000887013">
    <property type="component" value="Unassembled WGS sequence"/>
</dbReference>
<keyword evidence="3" id="KW-1185">Reference proteome</keyword>
<proteinExistence type="predicted"/>
<reference evidence="2" key="1">
    <citation type="submission" date="2020-08" db="EMBL/GenBank/DDBJ databases">
        <title>Multicomponent nature underlies the extraordinary mechanical properties of spider dragline silk.</title>
        <authorList>
            <person name="Kono N."/>
            <person name="Nakamura H."/>
            <person name="Mori M."/>
            <person name="Yoshida Y."/>
            <person name="Ohtoshi R."/>
            <person name="Malay A.D."/>
            <person name="Moran D.A.P."/>
            <person name="Tomita M."/>
            <person name="Numata K."/>
            <person name="Arakawa K."/>
        </authorList>
    </citation>
    <scope>NUCLEOTIDE SEQUENCE</scope>
</reference>
<dbReference type="AlphaFoldDB" id="A0A8X6MVV5"/>
<organism evidence="2 3">
    <name type="scientific">Nephila pilipes</name>
    <name type="common">Giant wood spider</name>
    <name type="synonym">Nephila maculata</name>
    <dbReference type="NCBI Taxonomy" id="299642"/>
    <lineage>
        <taxon>Eukaryota</taxon>
        <taxon>Metazoa</taxon>
        <taxon>Ecdysozoa</taxon>
        <taxon>Arthropoda</taxon>
        <taxon>Chelicerata</taxon>
        <taxon>Arachnida</taxon>
        <taxon>Araneae</taxon>
        <taxon>Araneomorphae</taxon>
        <taxon>Entelegynae</taxon>
        <taxon>Araneoidea</taxon>
        <taxon>Nephilidae</taxon>
        <taxon>Nephila</taxon>
    </lineage>
</organism>
<keyword evidence="1" id="KW-0812">Transmembrane</keyword>
<name>A0A8X6MVV5_NEPPI</name>